<keyword evidence="3" id="KW-0862">Zinc</keyword>
<feature type="compositionally biased region" description="Low complexity" evidence="6">
    <location>
        <begin position="224"/>
        <end position="242"/>
    </location>
</feature>
<dbReference type="GeneID" id="63746917"/>
<dbReference type="RefSeq" id="XP_040687698.1">
    <property type="nucleotide sequence ID" value="XM_040831069.1"/>
</dbReference>
<organism evidence="8 9">
    <name type="scientific">Aspergillus wentii DTO 134E9</name>
    <dbReference type="NCBI Taxonomy" id="1073089"/>
    <lineage>
        <taxon>Eukaryota</taxon>
        <taxon>Fungi</taxon>
        <taxon>Dikarya</taxon>
        <taxon>Ascomycota</taxon>
        <taxon>Pezizomycotina</taxon>
        <taxon>Eurotiomycetes</taxon>
        <taxon>Eurotiomycetidae</taxon>
        <taxon>Eurotiales</taxon>
        <taxon>Aspergillaceae</taxon>
        <taxon>Aspergillus</taxon>
        <taxon>Aspergillus subgen. Cremei</taxon>
    </lineage>
</organism>
<dbReference type="GO" id="GO:0008270">
    <property type="term" value="F:zinc ion binding"/>
    <property type="evidence" value="ECO:0007669"/>
    <property type="project" value="UniProtKB-KW"/>
</dbReference>
<evidence type="ECO:0000256" key="6">
    <source>
        <dbReference type="SAM" id="MobiDB-lite"/>
    </source>
</evidence>
<evidence type="ECO:0000256" key="2">
    <source>
        <dbReference type="ARBA" id="ARBA00022771"/>
    </source>
</evidence>
<name>A0A1L9RGG8_ASPWE</name>
<dbReference type="PROSITE" id="PS51999">
    <property type="entry name" value="ZF_GRF"/>
    <property type="match status" value="1"/>
</dbReference>
<feature type="compositionally biased region" description="Polar residues" evidence="6">
    <location>
        <begin position="213"/>
        <end position="223"/>
    </location>
</feature>
<reference evidence="9" key="1">
    <citation type="journal article" date="2017" name="Genome Biol.">
        <title>Comparative genomics reveals high biological diversity and specific adaptations in the industrially and medically important fungal genus Aspergillus.</title>
        <authorList>
            <person name="de Vries R.P."/>
            <person name="Riley R."/>
            <person name="Wiebenga A."/>
            <person name="Aguilar-Osorio G."/>
            <person name="Amillis S."/>
            <person name="Uchima C.A."/>
            <person name="Anderluh G."/>
            <person name="Asadollahi M."/>
            <person name="Askin M."/>
            <person name="Barry K."/>
            <person name="Battaglia E."/>
            <person name="Bayram O."/>
            <person name="Benocci T."/>
            <person name="Braus-Stromeyer S.A."/>
            <person name="Caldana C."/>
            <person name="Canovas D."/>
            <person name="Cerqueira G.C."/>
            <person name="Chen F."/>
            <person name="Chen W."/>
            <person name="Choi C."/>
            <person name="Clum A."/>
            <person name="Dos Santos R.A."/>
            <person name="Damasio A.R."/>
            <person name="Diallinas G."/>
            <person name="Emri T."/>
            <person name="Fekete E."/>
            <person name="Flipphi M."/>
            <person name="Freyberg S."/>
            <person name="Gallo A."/>
            <person name="Gournas C."/>
            <person name="Habgood R."/>
            <person name="Hainaut M."/>
            <person name="Harispe M.L."/>
            <person name="Henrissat B."/>
            <person name="Hilden K.S."/>
            <person name="Hope R."/>
            <person name="Hossain A."/>
            <person name="Karabika E."/>
            <person name="Karaffa L."/>
            <person name="Karanyi Z."/>
            <person name="Krasevec N."/>
            <person name="Kuo A."/>
            <person name="Kusch H."/>
            <person name="LaButti K."/>
            <person name="Lagendijk E.L."/>
            <person name="Lapidus A."/>
            <person name="Levasseur A."/>
            <person name="Lindquist E."/>
            <person name="Lipzen A."/>
            <person name="Logrieco A.F."/>
            <person name="MacCabe A."/>
            <person name="Maekelae M.R."/>
            <person name="Malavazi I."/>
            <person name="Melin P."/>
            <person name="Meyer V."/>
            <person name="Mielnichuk N."/>
            <person name="Miskei M."/>
            <person name="Molnar A.P."/>
            <person name="Mule G."/>
            <person name="Ngan C.Y."/>
            <person name="Orejas M."/>
            <person name="Orosz E."/>
            <person name="Ouedraogo J.P."/>
            <person name="Overkamp K.M."/>
            <person name="Park H.-S."/>
            <person name="Perrone G."/>
            <person name="Piumi F."/>
            <person name="Punt P.J."/>
            <person name="Ram A.F."/>
            <person name="Ramon A."/>
            <person name="Rauscher S."/>
            <person name="Record E."/>
            <person name="Riano-Pachon D.M."/>
            <person name="Robert V."/>
            <person name="Roehrig J."/>
            <person name="Ruller R."/>
            <person name="Salamov A."/>
            <person name="Salih N.S."/>
            <person name="Samson R.A."/>
            <person name="Sandor E."/>
            <person name="Sanguinetti M."/>
            <person name="Schuetze T."/>
            <person name="Sepcic K."/>
            <person name="Shelest E."/>
            <person name="Sherlock G."/>
            <person name="Sophianopoulou V."/>
            <person name="Squina F.M."/>
            <person name="Sun H."/>
            <person name="Susca A."/>
            <person name="Todd R.B."/>
            <person name="Tsang A."/>
            <person name="Unkles S.E."/>
            <person name="van de Wiele N."/>
            <person name="van Rossen-Uffink D."/>
            <person name="Oliveira J.V."/>
            <person name="Vesth T.C."/>
            <person name="Visser J."/>
            <person name="Yu J.-H."/>
            <person name="Zhou M."/>
            <person name="Andersen M.R."/>
            <person name="Archer D.B."/>
            <person name="Baker S.E."/>
            <person name="Benoit I."/>
            <person name="Brakhage A.A."/>
            <person name="Braus G.H."/>
            <person name="Fischer R."/>
            <person name="Frisvad J.C."/>
            <person name="Goldman G.H."/>
            <person name="Houbraken J."/>
            <person name="Oakley B."/>
            <person name="Pocsi I."/>
            <person name="Scazzocchio C."/>
            <person name="Seiboth B."/>
            <person name="vanKuyk P.A."/>
            <person name="Wortman J."/>
            <person name="Dyer P.S."/>
            <person name="Grigoriev I.V."/>
        </authorList>
    </citation>
    <scope>NUCLEOTIDE SEQUENCE [LARGE SCALE GENOMIC DNA]</scope>
    <source>
        <strain evidence="9">DTO 134E9</strain>
    </source>
</reference>
<feature type="compositionally biased region" description="Polar residues" evidence="6">
    <location>
        <begin position="174"/>
        <end position="192"/>
    </location>
</feature>
<evidence type="ECO:0000259" key="7">
    <source>
        <dbReference type="PROSITE" id="PS51999"/>
    </source>
</evidence>
<evidence type="ECO:0000313" key="8">
    <source>
        <dbReference type="EMBL" id="OJJ34022.1"/>
    </source>
</evidence>
<feature type="coiled-coil region" evidence="5">
    <location>
        <begin position="327"/>
        <end position="354"/>
    </location>
</feature>
<keyword evidence="5" id="KW-0175">Coiled coil</keyword>
<feature type="region of interest" description="Disordered" evidence="6">
    <location>
        <begin position="170"/>
        <end position="275"/>
    </location>
</feature>
<proteinExistence type="predicted"/>
<dbReference type="STRING" id="1073089.A0A1L9RGG8"/>
<evidence type="ECO:0000256" key="5">
    <source>
        <dbReference type="SAM" id="Coils"/>
    </source>
</evidence>
<evidence type="ECO:0000256" key="3">
    <source>
        <dbReference type="ARBA" id="ARBA00022833"/>
    </source>
</evidence>
<evidence type="ECO:0000256" key="4">
    <source>
        <dbReference type="PROSITE-ProRule" id="PRU01343"/>
    </source>
</evidence>
<dbReference type="EMBL" id="KV878213">
    <property type="protein sequence ID" value="OJJ34022.1"/>
    <property type="molecule type" value="Genomic_DNA"/>
</dbReference>
<dbReference type="AlphaFoldDB" id="A0A1L9RGG8"/>
<feature type="compositionally biased region" description="Low complexity" evidence="6">
    <location>
        <begin position="251"/>
        <end position="275"/>
    </location>
</feature>
<keyword evidence="2 4" id="KW-0863">Zinc-finger</keyword>
<gene>
    <name evidence="8" type="ORF">ASPWEDRAFT_173457</name>
</gene>
<evidence type="ECO:0000313" key="9">
    <source>
        <dbReference type="Proteomes" id="UP000184383"/>
    </source>
</evidence>
<evidence type="ECO:0000256" key="1">
    <source>
        <dbReference type="ARBA" id="ARBA00022723"/>
    </source>
</evidence>
<dbReference type="InterPro" id="IPR010666">
    <property type="entry name" value="Znf_GRF"/>
</dbReference>
<feature type="compositionally biased region" description="Polar residues" evidence="6">
    <location>
        <begin position="86"/>
        <end position="123"/>
    </location>
</feature>
<dbReference type="OrthoDB" id="430051at2759"/>
<dbReference type="Pfam" id="PF06839">
    <property type="entry name" value="Zn_ribbon_GRF"/>
    <property type="match status" value="1"/>
</dbReference>
<keyword evidence="9" id="KW-1185">Reference proteome</keyword>
<feature type="domain" description="GRF-type" evidence="7">
    <location>
        <begin position="31"/>
        <end position="75"/>
    </location>
</feature>
<feature type="region of interest" description="Disordered" evidence="6">
    <location>
        <begin position="86"/>
        <end position="153"/>
    </location>
</feature>
<dbReference type="Proteomes" id="UP000184383">
    <property type="component" value="Unassembled WGS sequence"/>
</dbReference>
<dbReference type="VEuPathDB" id="FungiDB:ASPWEDRAFT_173457"/>
<accession>A0A1L9RGG8</accession>
<protein>
    <recommendedName>
        <fullName evidence="7">GRF-type domain-containing protein</fullName>
    </recommendedName>
</protein>
<keyword evidence="1" id="KW-0479">Metal-binding</keyword>
<sequence>MSSPQKKTRGVGSPRTSVPLRGLFADGVWKCNCRDRPPAAKHQTKNHGVNHGRWFYTCQKPQQSRCNFFLWTSDAEAREKMTVINNSRSESGPGSGSFIQSQTQTPIKTPRQGSGLFTPQTNTNERRIPDIPPLKPNTPSSSAKAKMMSEDMEDFEWDEELDDEVNQILERPSQRQQQPDFSQEASRKTSLPRTPCFTTPGKRKLEDMEESEGTLTPPQSNKRSTASTSFSSFSFSGSQSQPSRPPPVSPEPSLASTPTRLSSSGTIFSPSSSADTPSLSRQVLSLLQSHKVVLPRAVQDELTALVDRHDLRTQGIVRGRDISRVSLRKRDEQIMKLNERIASLESQREMDRALIDGLRGYDKRT</sequence>